<dbReference type="HOGENOM" id="CLU_426297_0_0_6"/>
<feature type="region of interest" description="Disordered" evidence="1">
    <location>
        <begin position="523"/>
        <end position="593"/>
    </location>
</feature>
<dbReference type="STRING" id="243233.MCA1811"/>
<dbReference type="AlphaFoldDB" id="Q607E9"/>
<dbReference type="Proteomes" id="UP000006821">
    <property type="component" value="Chromosome"/>
</dbReference>
<protein>
    <submittedName>
        <fullName evidence="2">Uncharacterized protein</fullName>
    </submittedName>
</protein>
<feature type="compositionally biased region" description="Basic and acidic residues" evidence="1">
    <location>
        <begin position="120"/>
        <end position="135"/>
    </location>
</feature>
<sequence length="642" mass="68014">MTSGDSPSVGSRGDGHGNASAETIDGLPEPSGYIRTPKPRQPITGDSPVRLPRWRSDSTRRASAKTGAVQSPQIGSLAPSAPPEVQFPPHRRRPPSAPSSDRPRVVSSSSAGTQTGRHGRGAEPPRIDHAPDRGGCRPVAGRPDPGGLQDPEHALSARVVDDDSHRLPGAADGTGYGGLRSLISRLDDHCRHGAGDLTNPAFQPLETGQEHQNARTGQMRELFLEADVRKSPYEPAASRWVWNFFMLSVGGFCRPAAGCQQPGPPLPEEAQAKLEELDAQGGYRPERIYATNEVRETWKHLHTELDISFLAPSGSGRFPLVVYLPGLGEDATAGAFWRRSWAAAGYAVFTVQPAALGKVFWASDKLDAGELRATGRAYFSSASLESRLSHLAWALGELRQRAATPGNPYAVADPAKAAVAGFDLGAQTASALAGEAVKAAFPANAEFRFAGAVVLSPHVTLAEGKLDERAAGMAMPLLAVTGTDDDDPYGMSATSLRPALWQSMPAGGKYLLVLQGGTHDTLAGVEPGQKWKGPPSQPVPGEGSEGGGWLPWSGDDLTLQVGQRSGTAGARNGSASGPSGGPMRSVERPLRKRGPDVRHWAEVAGVSTAFLDLVLKGRERAREWLDRDAGRWMGASAELRHK</sequence>
<accession>Q607E9</accession>
<dbReference type="InterPro" id="IPR029058">
    <property type="entry name" value="AB_hydrolase_fold"/>
</dbReference>
<evidence type="ECO:0000256" key="1">
    <source>
        <dbReference type="SAM" id="MobiDB-lite"/>
    </source>
</evidence>
<reference evidence="2 3" key="1">
    <citation type="journal article" date="2004" name="PLoS Biol.">
        <title>Genomic insights into methanotrophy: the complete genome sequence of Methylococcus capsulatus (Bath).</title>
        <authorList>
            <person name="Ward N.L."/>
            <person name="Larsen O."/>
            <person name="Sakwa J."/>
            <person name="Bruseth L."/>
            <person name="Khouri H.M."/>
            <person name="Durkin A.S."/>
            <person name="Dimitrov G."/>
            <person name="Jiang L."/>
            <person name="Scanlan D."/>
            <person name="Kang K.H."/>
            <person name="Lewis M.R."/>
            <person name="Nelson K.E."/>
            <person name="Methe B.A."/>
            <person name="Wu M."/>
            <person name="Heidelberg J.F."/>
            <person name="Paulsen I.T."/>
            <person name="Fouts D.E."/>
            <person name="Ravel J."/>
            <person name="Tettelin H."/>
            <person name="Ren Q."/>
            <person name="Read T.D."/>
            <person name="DeBoy R.T."/>
            <person name="Seshadri R."/>
            <person name="Salzberg S.L."/>
            <person name="Jensen H.B."/>
            <person name="Birkeland N.K."/>
            <person name="Nelson W.C."/>
            <person name="Dodson R.J."/>
            <person name="Grindhaug S.H."/>
            <person name="Holt I.E."/>
            <person name="Eidhammer I."/>
            <person name="Jonasen I."/>
            <person name="Vanaken S."/>
            <person name="Utterback T.R."/>
            <person name="Feldblyum T.V."/>
            <person name="Fraser C.M."/>
            <person name="Lillehaug J.R."/>
            <person name="Eisen J.A."/>
        </authorList>
    </citation>
    <scope>NUCLEOTIDE SEQUENCE [LARGE SCALE GENOMIC DNA]</scope>
    <source>
        <strain evidence="3">ATCC 33009 / NCIMB 11132 / Bath</strain>
    </source>
</reference>
<evidence type="ECO:0000313" key="2">
    <source>
        <dbReference type="EMBL" id="AAU92160.1"/>
    </source>
</evidence>
<organism evidence="2 3">
    <name type="scientific">Methylococcus capsulatus (strain ATCC 33009 / NCIMB 11132 / Bath)</name>
    <dbReference type="NCBI Taxonomy" id="243233"/>
    <lineage>
        <taxon>Bacteria</taxon>
        <taxon>Pseudomonadati</taxon>
        <taxon>Pseudomonadota</taxon>
        <taxon>Gammaproteobacteria</taxon>
        <taxon>Methylococcales</taxon>
        <taxon>Methylococcaceae</taxon>
        <taxon>Methylococcus</taxon>
    </lineage>
</organism>
<evidence type="ECO:0000313" key="3">
    <source>
        <dbReference type="Proteomes" id="UP000006821"/>
    </source>
</evidence>
<dbReference type="eggNOG" id="COG0412">
    <property type="taxonomic scope" value="Bacteria"/>
</dbReference>
<proteinExistence type="predicted"/>
<dbReference type="Gene3D" id="3.40.50.1820">
    <property type="entry name" value="alpha/beta hydrolase"/>
    <property type="match status" value="1"/>
</dbReference>
<dbReference type="SUPFAM" id="SSF53474">
    <property type="entry name" value="alpha/beta-Hydrolases"/>
    <property type="match status" value="1"/>
</dbReference>
<dbReference type="KEGG" id="mca:MCA1811"/>
<dbReference type="EMBL" id="AE017282">
    <property type="protein sequence ID" value="AAU92160.1"/>
    <property type="molecule type" value="Genomic_DNA"/>
</dbReference>
<feature type="region of interest" description="Disordered" evidence="1">
    <location>
        <begin position="1"/>
        <end position="152"/>
    </location>
</feature>
<gene>
    <name evidence="2" type="ordered locus">MCA1811</name>
</gene>
<name>Q607E9_METCA</name>